<dbReference type="GO" id="GO:0043015">
    <property type="term" value="F:gamma-tubulin binding"/>
    <property type="evidence" value="ECO:0007669"/>
    <property type="project" value="InterPro"/>
</dbReference>
<dbReference type="Pfam" id="PF04130">
    <property type="entry name" value="GCP_C_terminal"/>
    <property type="match status" value="2"/>
</dbReference>
<dbReference type="PANTHER" id="PTHR19302">
    <property type="entry name" value="GAMMA TUBULIN COMPLEX PROTEIN"/>
    <property type="match status" value="1"/>
</dbReference>
<dbReference type="InterPro" id="IPR042241">
    <property type="entry name" value="GCP_C_sf"/>
</dbReference>
<comment type="subcellular location">
    <subcellularLocation>
        <location evidence="1">Cytoplasm</location>
        <location evidence="1">Cytoskeleton</location>
    </subcellularLocation>
</comment>
<evidence type="ECO:0000256" key="2">
    <source>
        <dbReference type="ARBA" id="ARBA00010337"/>
    </source>
</evidence>
<dbReference type="PaxDb" id="3055-EDO98538"/>
<feature type="domain" description="Gamma tubulin complex component protein N-terminal" evidence="8">
    <location>
        <begin position="243"/>
        <end position="569"/>
    </location>
</feature>
<evidence type="ECO:0000256" key="5">
    <source>
        <dbReference type="ARBA" id="ARBA00023212"/>
    </source>
</evidence>
<evidence type="ECO:0000313" key="9">
    <source>
        <dbReference type="EMBL" id="PNW76624.1"/>
    </source>
</evidence>
<dbReference type="EMBL" id="CM008972">
    <property type="protein sequence ID" value="PNW76624.1"/>
    <property type="molecule type" value="Genomic_DNA"/>
</dbReference>
<dbReference type="PANTHER" id="PTHR19302:SF14">
    <property type="entry name" value="GAMMA-TUBULIN COMPLEX COMPONENT 3"/>
    <property type="match status" value="1"/>
</dbReference>
<evidence type="ECO:0000313" key="10">
    <source>
        <dbReference type="Proteomes" id="UP000006906"/>
    </source>
</evidence>
<dbReference type="RefSeq" id="XP_042919502.1">
    <property type="nucleotide sequence ID" value="XM_043067505.1"/>
</dbReference>
<dbReference type="Pfam" id="PF17681">
    <property type="entry name" value="GCP_N_terminal"/>
    <property type="match status" value="1"/>
</dbReference>
<evidence type="ECO:0000256" key="6">
    <source>
        <dbReference type="SAM" id="MobiDB-lite"/>
    </source>
</evidence>
<sequence>MAQVDVPTLLSRLGESVARNAGIPDAEIAARRSYTLRMMVGIMGGSAYARSALESGGDYMALATGFVKELEANGAPRDRIKLVQECCSRLTAAGGKPGLSPHAATALLVLLRRLNGSLGTRAPPPISLTKAVQLGGLPAVYPALPQRPGSRQNLDSVSRPMSAVSYAGSLPPGQHAARPTSVLTPSEQGEDPSQLLSAEMSRASLLNSTTGDLVSDFYFARGAGAGGRAEPATIPATSEPSLVRDVLYAAQGVSGRAVGWVEAGGDDVGSGFRPDQGRAEGLGVARTMLLERLTELGWLFRHVRRHVEDSSAEEGAVRQALGAALADELGDFFRLLALLEAQAALPLPTPGDTAAAEDQYLTLRRLLCWLAEPTRRMRLLATVADAGEGLGGGALAGAVYEFSRHGDPFVAANAAKLLQQVCVPLYGMIRRWVLEGSLADPHGEFFIVQHAAATAVNAALREAVGAAGAAALAPPMLDLWRQSYGLDETRLPPFIGASLAQRILRAGKAIHYLKQACGDAGWVQQRAEECARSPPAAAYAAGSGELASLDALVSEAVRSVDARLLDVIWRRHRLRAHFAAIRRFLLLGQGDWVTAFIDLAQRELDKGAGDVSEVQLNSCLRQAFTATNVVGGSSGAVGGGAGRGALATLSGSGVGGEEDSEDDSGVVTLLAEKLRVKKERAAGAGEVGWDVFSLTYNPAAGLPASMLGAGAGAGPQPTPAPTSGGPLSALFTAQAMLSYGRLAKLLWRMKRSEHALSATWGAAACGLQRTVDKMGRDGALAQPVLAQLLRLRAEMSHFATNLQYYIQFEVMEACWQEFYTRAASCADLDSLITAHEEHLAKLLRKALLEGGGGGGAGGAGEPGPSAAALRRALQDALANMVGLRAVAARLEEAVEGGARKLQTRTAAARQRVARGGWGVQAPAAGAGEEPVIDTRVLRDIRRTLSDLAAQHQRAVGEFTENLPEEAQDDVRFLLARLDFSAKGVQAGPAAAAGGAGGFGGGGPLALAGAVRV</sequence>
<dbReference type="OrthoDB" id="5860513at2759"/>
<keyword evidence="5" id="KW-0206">Cytoskeleton</keyword>
<reference evidence="9 10" key="1">
    <citation type="journal article" date="2007" name="Science">
        <title>The Chlamydomonas genome reveals the evolution of key animal and plant functions.</title>
        <authorList>
            <person name="Merchant S.S."/>
            <person name="Prochnik S.E."/>
            <person name="Vallon O."/>
            <person name="Harris E.H."/>
            <person name="Karpowicz S.J."/>
            <person name="Witman G.B."/>
            <person name="Terry A."/>
            <person name="Salamov A."/>
            <person name="Fritz-Laylin L.K."/>
            <person name="Marechal-Drouard L."/>
            <person name="Marshall W.F."/>
            <person name="Qu L.H."/>
            <person name="Nelson D.R."/>
            <person name="Sanderfoot A.A."/>
            <person name="Spalding M.H."/>
            <person name="Kapitonov V.V."/>
            <person name="Ren Q."/>
            <person name="Ferris P."/>
            <person name="Lindquist E."/>
            <person name="Shapiro H."/>
            <person name="Lucas S.M."/>
            <person name="Grimwood J."/>
            <person name="Schmutz J."/>
            <person name="Cardol P."/>
            <person name="Cerutti H."/>
            <person name="Chanfreau G."/>
            <person name="Chen C.L."/>
            <person name="Cognat V."/>
            <person name="Croft M.T."/>
            <person name="Dent R."/>
            <person name="Dutcher S."/>
            <person name="Fernandez E."/>
            <person name="Fukuzawa H."/>
            <person name="Gonzalez-Ballester D."/>
            <person name="Gonzalez-Halphen D."/>
            <person name="Hallmann A."/>
            <person name="Hanikenne M."/>
            <person name="Hippler M."/>
            <person name="Inwood W."/>
            <person name="Jabbari K."/>
            <person name="Kalanon M."/>
            <person name="Kuras R."/>
            <person name="Lefebvre P.A."/>
            <person name="Lemaire S.D."/>
            <person name="Lobanov A.V."/>
            <person name="Lohr M."/>
            <person name="Manuell A."/>
            <person name="Meier I."/>
            <person name="Mets L."/>
            <person name="Mittag M."/>
            <person name="Mittelmeier T."/>
            <person name="Moroney J.V."/>
            <person name="Moseley J."/>
            <person name="Napoli C."/>
            <person name="Nedelcu A.M."/>
            <person name="Niyogi K."/>
            <person name="Novoselov S.V."/>
            <person name="Paulsen I.T."/>
            <person name="Pazour G."/>
            <person name="Purton S."/>
            <person name="Ral J.P."/>
            <person name="Riano-Pachon D.M."/>
            <person name="Riekhof W."/>
            <person name="Rymarquis L."/>
            <person name="Schroda M."/>
            <person name="Stern D."/>
            <person name="Umen J."/>
            <person name="Willows R."/>
            <person name="Wilson N."/>
            <person name="Zimmer S.L."/>
            <person name="Allmer J."/>
            <person name="Balk J."/>
            <person name="Bisova K."/>
            <person name="Chen C.J."/>
            <person name="Elias M."/>
            <person name="Gendler K."/>
            <person name="Hauser C."/>
            <person name="Lamb M.R."/>
            <person name="Ledford H."/>
            <person name="Long J.C."/>
            <person name="Minagawa J."/>
            <person name="Page M.D."/>
            <person name="Pan J."/>
            <person name="Pootakham W."/>
            <person name="Roje S."/>
            <person name="Rose A."/>
            <person name="Stahlberg E."/>
            <person name="Terauchi A.M."/>
            <person name="Yang P."/>
            <person name="Ball S."/>
            <person name="Bowler C."/>
            <person name="Dieckmann C.L."/>
            <person name="Gladyshev V.N."/>
            <person name="Green P."/>
            <person name="Jorgensen R."/>
            <person name="Mayfield S."/>
            <person name="Mueller-Roeber B."/>
            <person name="Rajamani S."/>
            <person name="Sayre R.T."/>
            <person name="Brokstein P."/>
            <person name="Dubchak I."/>
            <person name="Goodstein D."/>
            <person name="Hornick L."/>
            <person name="Huang Y.W."/>
            <person name="Jhaveri J."/>
            <person name="Luo Y."/>
            <person name="Martinez D."/>
            <person name="Ngau W.C."/>
            <person name="Otillar B."/>
            <person name="Poliakov A."/>
            <person name="Porter A."/>
            <person name="Szajkowski L."/>
            <person name="Werner G."/>
            <person name="Zhou K."/>
            <person name="Grigoriev I.V."/>
            <person name="Rokhsar D.S."/>
            <person name="Grossman A.R."/>
        </authorList>
    </citation>
    <scope>NUCLEOTIDE SEQUENCE [LARGE SCALE GENOMIC DNA]</scope>
    <source>
        <strain evidence="10">CC-503</strain>
    </source>
</reference>
<feature type="domain" description="Gamma tubulin complex component C-terminal" evidence="7">
    <location>
        <begin position="574"/>
        <end position="700"/>
    </location>
</feature>
<dbReference type="GeneID" id="5725025"/>
<dbReference type="Gramene" id="PNW76624">
    <property type="protein sequence ID" value="PNW76624"/>
    <property type="gene ID" value="CHLRE_11g467745v5"/>
</dbReference>
<dbReference type="FunCoup" id="A0A2K3D7X4">
    <property type="interactions" value="1891"/>
</dbReference>
<feature type="domain" description="Gamma tubulin complex component C-terminal" evidence="7">
    <location>
        <begin position="725"/>
        <end position="980"/>
    </location>
</feature>
<keyword evidence="4" id="KW-0493">Microtubule</keyword>
<keyword evidence="3" id="KW-0963">Cytoplasm</keyword>
<protein>
    <submittedName>
        <fullName evidence="9">Uncharacterized protein</fullName>
    </submittedName>
</protein>
<dbReference type="InterPro" id="IPR041470">
    <property type="entry name" value="GCP_N"/>
</dbReference>
<dbReference type="Proteomes" id="UP000006906">
    <property type="component" value="Chromosome 11"/>
</dbReference>
<organism evidence="9 10">
    <name type="scientific">Chlamydomonas reinhardtii</name>
    <name type="common">Chlamydomonas smithii</name>
    <dbReference type="NCBI Taxonomy" id="3055"/>
    <lineage>
        <taxon>Eukaryota</taxon>
        <taxon>Viridiplantae</taxon>
        <taxon>Chlorophyta</taxon>
        <taxon>core chlorophytes</taxon>
        <taxon>Chlorophyceae</taxon>
        <taxon>CS clade</taxon>
        <taxon>Chlamydomonadales</taxon>
        <taxon>Chlamydomonadaceae</taxon>
        <taxon>Chlamydomonas</taxon>
    </lineage>
</organism>
<dbReference type="Gene3D" id="1.20.120.1900">
    <property type="entry name" value="Gamma-tubulin complex, C-terminal domain"/>
    <property type="match status" value="1"/>
</dbReference>
<gene>
    <name evidence="9" type="ORF">CHLRE_11g467745v5</name>
</gene>
<dbReference type="InterPro" id="IPR040457">
    <property type="entry name" value="GCP_C"/>
</dbReference>
<evidence type="ECO:0000256" key="1">
    <source>
        <dbReference type="ARBA" id="ARBA00004245"/>
    </source>
</evidence>
<dbReference type="GO" id="GO:0005874">
    <property type="term" value="C:microtubule"/>
    <property type="evidence" value="ECO:0007669"/>
    <property type="project" value="UniProtKB-KW"/>
</dbReference>
<evidence type="ECO:0000256" key="4">
    <source>
        <dbReference type="ARBA" id="ARBA00022701"/>
    </source>
</evidence>
<dbReference type="AlphaFoldDB" id="A0A2K3D7X4"/>
<keyword evidence="10" id="KW-1185">Reference proteome</keyword>
<comment type="similarity">
    <text evidence="2">Belongs to the TUBGCP family.</text>
</comment>
<proteinExistence type="inferred from homology"/>
<evidence type="ECO:0000259" key="7">
    <source>
        <dbReference type="Pfam" id="PF04130"/>
    </source>
</evidence>
<dbReference type="GO" id="GO:0007020">
    <property type="term" value="P:microtubule nucleation"/>
    <property type="evidence" value="ECO:0007669"/>
    <property type="project" value="InterPro"/>
</dbReference>
<accession>A0A2K3D7X4</accession>
<evidence type="ECO:0000256" key="3">
    <source>
        <dbReference type="ARBA" id="ARBA00022490"/>
    </source>
</evidence>
<dbReference type="InParanoid" id="A0A2K3D7X4"/>
<feature type="region of interest" description="Disordered" evidence="6">
    <location>
        <begin position="163"/>
        <end position="194"/>
    </location>
</feature>
<dbReference type="ExpressionAtlas" id="A0A2K3D7X4">
    <property type="expression patterns" value="baseline"/>
</dbReference>
<dbReference type="OMA" id="MSHFATN"/>
<dbReference type="KEGG" id="cre:CHLRE_11g467745v5"/>
<evidence type="ECO:0000259" key="8">
    <source>
        <dbReference type="Pfam" id="PF17681"/>
    </source>
</evidence>
<dbReference type="STRING" id="3055.A0A2K3D7X4"/>
<dbReference type="GO" id="GO:0000922">
    <property type="term" value="C:spindle pole"/>
    <property type="evidence" value="ECO:0007669"/>
    <property type="project" value="InterPro"/>
</dbReference>
<name>A0A2K3D7X4_CHLRE</name>
<dbReference type="GO" id="GO:0005815">
    <property type="term" value="C:microtubule organizing center"/>
    <property type="evidence" value="ECO:0007669"/>
    <property type="project" value="InterPro"/>
</dbReference>
<dbReference type="InterPro" id="IPR007259">
    <property type="entry name" value="GCP"/>
</dbReference>
<dbReference type="FunFam" id="1.20.120.1900:FF:000050">
    <property type="entry name" value="Gamma-tubulin complex component"/>
    <property type="match status" value="1"/>
</dbReference>